<dbReference type="Proteomes" id="UP000190339">
    <property type="component" value="Unassembled WGS sequence"/>
</dbReference>
<evidence type="ECO:0000313" key="1">
    <source>
        <dbReference type="EMBL" id="SKB62177.1"/>
    </source>
</evidence>
<accession>A0A1T5CRY1</accession>
<reference evidence="2" key="1">
    <citation type="submission" date="2017-02" db="EMBL/GenBank/DDBJ databases">
        <authorList>
            <person name="Varghese N."/>
            <person name="Submissions S."/>
        </authorList>
    </citation>
    <scope>NUCLEOTIDE SEQUENCE [LARGE SCALE GENOMIC DNA]</scope>
    <source>
        <strain evidence="2">DSM 23546</strain>
    </source>
</reference>
<proteinExistence type="predicted"/>
<protein>
    <recommendedName>
        <fullName evidence="3">Outer membrane protein beta-barrel family protein</fullName>
    </recommendedName>
</protein>
<dbReference type="STRING" id="561365.SAMN05660866_02412"/>
<dbReference type="OrthoDB" id="871919at2"/>
<dbReference type="RefSeq" id="WP_079512861.1">
    <property type="nucleotide sequence ID" value="NZ_FUYL01000007.1"/>
</dbReference>
<dbReference type="EMBL" id="FUYL01000007">
    <property type="protein sequence ID" value="SKB62177.1"/>
    <property type="molecule type" value="Genomic_DNA"/>
</dbReference>
<name>A0A1T5CRY1_9FLAO</name>
<gene>
    <name evidence="1" type="ORF">SAMN05660866_02412</name>
</gene>
<evidence type="ECO:0000313" key="2">
    <source>
        <dbReference type="Proteomes" id="UP000190339"/>
    </source>
</evidence>
<organism evidence="1 2">
    <name type="scientific">Maribacter arcticus</name>
    <dbReference type="NCBI Taxonomy" id="561365"/>
    <lineage>
        <taxon>Bacteria</taxon>
        <taxon>Pseudomonadati</taxon>
        <taxon>Bacteroidota</taxon>
        <taxon>Flavobacteriia</taxon>
        <taxon>Flavobacteriales</taxon>
        <taxon>Flavobacteriaceae</taxon>
        <taxon>Maribacter</taxon>
    </lineage>
</organism>
<evidence type="ECO:0008006" key="3">
    <source>
        <dbReference type="Google" id="ProtNLM"/>
    </source>
</evidence>
<sequence length="153" mass="17446">MASTYFNNGSSADIFTGLTLNRNFFSSNQQFLINPTIAVYSGSQHFYQEYFSSSRLGNRKNKSKGQSMSDSATEVLTLVEIQDVSQFNIMNVELSLPLQYYYQQFIFSHTPVLAIPQTSATITTEDMVITEDMESTFYFSVGICYWFNTKTTK</sequence>
<keyword evidence="2" id="KW-1185">Reference proteome</keyword>
<dbReference type="AlphaFoldDB" id="A0A1T5CRY1"/>